<evidence type="ECO:0000256" key="1">
    <source>
        <dbReference type="SAM" id="MobiDB-lite"/>
    </source>
</evidence>
<organism evidence="2 3">
    <name type="scientific">Venustampulla echinocandica</name>
    <dbReference type="NCBI Taxonomy" id="2656787"/>
    <lineage>
        <taxon>Eukaryota</taxon>
        <taxon>Fungi</taxon>
        <taxon>Dikarya</taxon>
        <taxon>Ascomycota</taxon>
        <taxon>Pezizomycotina</taxon>
        <taxon>Leotiomycetes</taxon>
        <taxon>Helotiales</taxon>
        <taxon>Pleuroascaceae</taxon>
        <taxon>Venustampulla</taxon>
    </lineage>
</organism>
<evidence type="ECO:0008006" key="4">
    <source>
        <dbReference type="Google" id="ProtNLM"/>
    </source>
</evidence>
<reference evidence="2 3" key="1">
    <citation type="journal article" date="2018" name="IMA Fungus">
        <title>IMA Genome-F 9: Draft genome sequence of Annulohypoxylon stygium, Aspergillus mulundensis, Berkeleyomyces basicola (syn. Thielaviopsis basicola), Ceratocystis smalleyi, two Cercospora beticola strains, Coleophoma cylindrospora, Fusarium fracticaudum, Phialophora cf. hyalina, and Morchella septimelata.</title>
        <authorList>
            <person name="Wingfield B.D."/>
            <person name="Bills G.F."/>
            <person name="Dong Y."/>
            <person name="Huang W."/>
            <person name="Nel W.J."/>
            <person name="Swalarsk-Parry B.S."/>
            <person name="Vaghefi N."/>
            <person name="Wilken P.M."/>
            <person name="An Z."/>
            <person name="de Beer Z.W."/>
            <person name="De Vos L."/>
            <person name="Chen L."/>
            <person name="Duong T.A."/>
            <person name="Gao Y."/>
            <person name="Hammerbacher A."/>
            <person name="Kikkert J.R."/>
            <person name="Li Y."/>
            <person name="Li H."/>
            <person name="Li K."/>
            <person name="Li Q."/>
            <person name="Liu X."/>
            <person name="Ma X."/>
            <person name="Naidoo K."/>
            <person name="Pethybridge S.J."/>
            <person name="Sun J."/>
            <person name="Steenkamp E.T."/>
            <person name="van der Nest M.A."/>
            <person name="van Wyk S."/>
            <person name="Wingfield M.J."/>
            <person name="Xiong C."/>
            <person name="Yue Q."/>
            <person name="Zhang X."/>
        </authorList>
    </citation>
    <scope>NUCLEOTIDE SEQUENCE [LARGE SCALE GENOMIC DNA]</scope>
    <source>
        <strain evidence="2 3">BP 5553</strain>
    </source>
</reference>
<evidence type="ECO:0000313" key="3">
    <source>
        <dbReference type="Proteomes" id="UP000254866"/>
    </source>
</evidence>
<keyword evidence="3" id="KW-1185">Reference proteome</keyword>
<accession>A0A370TCN9</accession>
<dbReference type="PANTHER" id="PTHR39697:SF1">
    <property type="entry name" value="RICIN B LECTIN DOMAIN-CONTAINING PROTEIN"/>
    <property type="match status" value="1"/>
</dbReference>
<gene>
    <name evidence="2" type="ORF">BP5553_09397</name>
</gene>
<dbReference type="GeneID" id="43602246"/>
<protein>
    <recommendedName>
        <fullName evidence="4">Ricin B lectin domain-containing protein</fullName>
    </recommendedName>
</protein>
<evidence type="ECO:0000313" key="2">
    <source>
        <dbReference type="EMBL" id="RDL31995.1"/>
    </source>
</evidence>
<proteinExistence type="predicted"/>
<dbReference type="EMBL" id="NPIC01000011">
    <property type="protein sequence ID" value="RDL31995.1"/>
    <property type="molecule type" value="Genomic_DNA"/>
</dbReference>
<comment type="caution">
    <text evidence="2">The sequence shown here is derived from an EMBL/GenBank/DDBJ whole genome shotgun (WGS) entry which is preliminary data.</text>
</comment>
<dbReference type="Proteomes" id="UP000254866">
    <property type="component" value="Unassembled WGS sequence"/>
</dbReference>
<name>A0A370TCN9_9HELO</name>
<dbReference type="RefSeq" id="XP_031865927.1">
    <property type="nucleotide sequence ID" value="XM_032018020.1"/>
</dbReference>
<dbReference type="AlphaFoldDB" id="A0A370TCN9"/>
<dbReference type="OrthoDB" id="5289641at2759"/>
<feature type="region of interest" description="Disordered" evidence="1">
    <location>
        <begin position="1"/>
        <end position="49"/>
    </location>
</feature>
<dbReference type="PANTHER" id="PTHR39697">
    <property type="entry name" value="RICIN B LECTIN DOMAIN-CONTAINING PROTEIN-RELATED"/>
    <property type="match status" value="1"/>
</dbReference>
<sequence length="187" mass="20920">MSPNQIDPELVQDTDGSSIDTAITPPETIPPDLTDDNDGPPSRASYPISYSIPEPGSTFIIRSVWSRNIITLLMGQVVLAPPEDNFGSPHWECIETNGCLGFRNIASGRFLGRNNQWLLCCSVNWHQEHEKFHIRSRPEGGYILLMTHWGKLRPVGMKDEKGEKKLAMVESGNTNGIVWEFVEVDTI</sequence>